<dbReference type="AlphaFoldDB" id="A0A0R2LQU6"/>
<comment type="caution">
    <text evidence="1">The sequence shown here is derived from an EMBL/GenBank/DDBJ whole genome shotgun (WGS) entry which is preliminary data.</text>
</comment>
<organism evidence="1 2">
    <name type="scientific">Ligilactobacillus pobuzihii</name>
    <dbReference type="NCBI Taxonomy" id="449659"/>
    <lineage>
        <taxon>Bacteria</taxon>
        <taxon>Bacillati</taxon>
        <taxon>Bacillota</taxon>
        <taxon>Bacilli</taxon>
        <taxon>Lactobacillales</taxon>
        <taxon>Lactobacillaceae</taxon>
        <taxon>Ligilactobacillus</taxon>
    </lineage>
</organism>
<dbReference type="GO" id="GO:0016740">
    <property type="term" value="F:transferase activity"/>
    <property type="evidence" value="ECO:0007669"/>
    <property type="project" value="UniProtKB-KW"/>
</dbReference>
<name>A0A0R2LQU6_9LACO</name>
<dbReference type="PATRIC" id="fig|449659.4.peg.92"/>
<keyword evidence="1" id="KW-0808">Transferase</keyword>
<evidence type="ECO:0000313" key="2">
    <source>
        <dbReference type="Proteomes" id="UP000051886"/>
    </source>
</evidence>
<dbReference type="STRING" id="449659.IV66_GL000092"/>
<keyword evidence="2" id="KW-1185">Reference proteome</keyword>
<sequence length="171" mass="19034">MMSLSKENNVVSDFDVAPVKAYIGCAWFSEAQDKLRQAGLKAVESNPTVSRKFSHYPLDFQYKDLNVNDHPELMGNVEWQVQTFRADIAGIKGSDIGIMLFNPGDIDDGIAYECGVLATMNKPIVLVIPDDDETPLNLMMAHGVTKVIKISELADFDFRHITLGTYMGKVF</sequence>
<reference evidence="1 2" key="1">
    <citation type="journal article" date="2015" name="Genome Announc.">
        <title>Expanding the biotechnology potential of lactobacilli through comparative genomics of 213 strains and associated genera.</title>
        <authorList>
            <person name="Sun Z."/>
            <person name="Harris H.M."/>
            <person name="McCann A."/>
            <person name="Guo C."/>
            <person name="Argimon S."/>
            <person name="Zhang W."/>
            <person name="Yang X."/>
            <person name="Jeffery I.B."/>
            <person name="Cooney J.C."/>
            <person name="Kagawa T.F."/>
            <person name="Liu W."/>
            <person name="Song Y."/>
            <person name="Salvetti E."/>
            <person name="Wrobel A."/>
            <person name="Rasinkangas P."/>
            <person name="Parkhill J."/>
            <person name="Rea M.C."/>
            <person name="O'Sullivan O."/>
            <person name="Ritari J."/>
            <person name="Douillard F.P."/>
            <person name="Paul Ross R."/>
            <person name="Yang R."/>
            <person name="Briner A.E."/>
            <person name="Felis G.E."/>
            <person name="de Vos W.M."/>
            <person name="Barrangou R."/>
            <person name="Klaenhammer T.R."/>
            <person name="Caufield P.W."/>
            <person name="Cui Y."/>
            <person name="Zhang H."/>
            <person name="O'Toole P.W."/>
        </authorList>
    </citation>
    <scope>NUCLEOTIDE SEQUENCE [LARGE SCALE GENOMIC DNA]</scope>
    <source>
        <strain evidence="1 2">NBRC 103219</strain>
    </source>
</reference>
<protein>
    <submittedName>
        <fullName evidence="1">Nucleoside deoxyribosyltransferase</fullName>
    </submittedName>
</protein>
<gene>
    <name evidence="1" type="ORF">IV66_GL000092</name>
</gene>
<dbReference type="Gene3D" id="3.40.50.450">
    <property type="match status" value="1"/>
</dbReference>
<evidence type="ECO:0000313" key="1">
    <source>
        <dbReference type="EMBL" id="KRO02668.1"/>
    </source>
</evidence>
<dbReference type="Pfam" id="PF05014">
    <property type="entry name" value="Nuc_deoxyrib_tr"/>
    <property type="match status" value="1"/>
</dbReference>
<dbReference type="SUPFAM" id="SSF52309">
    <property type="entry name" value="N-(deoxy)ribosyltransferase-like"/>
    <property type="match status" value="1"/>
</dbReference>
<dbReference type="Proteomes" id="UP000051886">
    <property type="component" value="Unassembled WGS sequence"/>
</dbReference>
<dbReference type="InterPro" id="IPR007710">
    <property type="entry name" value="Nucleoside_deoxyribTrfase"/>
</dbReference>
<dbReference type="EMBL" id="JQCN01000001">
    <property type="protein sequence ID" value="KRO02668.1"/>
    <property type="molecule type" value="Genomic_DNA"/>
</dbReference>
<accession>A0A0R2LQU6</accession>
<proteinExistence type="predicted"/>